<dbReference type="InterPro" id="IPR024529">
    <property type="entry name" value="ECF_trnsprt_substrate-spec"/>
</dbReference>
<proteinExistence type="predicted"/>
<feature type="transmembrane region" description="Helical" evidence="1">
    <location>
        <begin position="90"/>
        <end position="112"/>
    </location>
</feature>
<comment type="caution">
    <text evidence="2">The sequence shown here is derived from an EMBL/GenBank/DDBJ whole genome shotgun (WGS) entry which is preliminary data.</text>
</comment>
<feature type="transmembrane region" description="Helical" evidence="1">
    <location>
        <begin position="132"/>
        <end position="157"/>
    </location>
</feature>
<evidence type="ECO:0000313" key="2">
    <source>
        <dbReference type="EMBL" id="MEQ2468760.1"/>
    </source>
</evidence>
<gene>
    <name evidence="2" type="ORF">WMO39_00230</name>
</gene>
<reference evidence="2 3" key="1">
    <citation type="submission" date="2024-03" db="EMBL/GenBank/DDBJ databases">
        <title>Human intestinal bacterial collection.</title>
        <authorList>
            <person name="Pauvert C."/>
            <person name="Hitch T.C.A."/>
            <person name="Clavel T."/>
        </authorList>
    </citation>
    <scope>NUCLEOTIDE SEQUENCE [LARGE SCALE GENOMIC DNA]</scope>
    <source>
        <strain evidence="2 3">CLA-JM-H38</strain>
    </source>
</reference>
<protein>
    <submittedName>
        <fullName evidence="2">ECF transporter S component</fullName>
    </submittedName>
</protein>
<keyword evidence="1" id="KW-1133">Transmembrane helix</keyword>
<feature type="transmembrane region" description="Helical" evidence="1">
    <location>
        <begin position="169"/>
        <end position="195"/>
    </location>
</feature>
<evidence type="ECO:0000313" key="3">
    <source>
        <dbReference type="Proteomes" id="UP001490816"/>
    </source>
</evidence>
<keyword evidence="3" id="KW-1185">Reference proteome</keyword>
<dbReference type="Proteomes" id="UP001490816">
    <property type="component" value="Unassembled WGS sequence"/>
</dbReference>
<keyword evidence="1" id="KW-0472">Membrane</keyword>
<accession>A0ABV1F5V0</accession>
<sequence length="205" mass="21611">MNKTGNFSKVQRMVILAVLIALTLVMALTPLGYLKIGALSISFLCIPIAIGATVLGPTAGLILGTLFGITSFVQCFGMDAFGTAMLSINWFYTFIICVVARALMGWFTGLIAKGLGKVFEGKTVGKFNLNDLIATILCPVMNTAFFLGFMAILFGSIEVMGLNVITAVVIPALSINCILEIIACFVVGSAVSIAVKKIVAANKSK</sequence>
<dbReference type="Gene3D" id="1.10.1760.20">
    <property type="match status" value="1"/>
</dbReference>
<dbReference type="EMBL" id="JBBMEZ010000001">
    <property type="protein sequence ID" value="MEQ2468760.1"/>
    <property type="molecule type" value="Genomic_DNA"/>
</dbReference>
<dbReference type="Pfam" id="PF12822">
    <property type="entry name" value="ECF_trnsprt"/>
    <property type="match status" value="1"/>
</dbReference>
<organism evidence="2 3">
    <name type="scientific">Ruminococcoides intestinale</name>
    <dbReference type="NCBI Taxonomy" id="3133162"/>
    <lineage>
        <taxon>Bacteria</taxon>
        <taxon>Bacillati</taxon>
        <taxon>Bacillota</taxon>
        <taxon>Clostridia</taxon>
        <taxon>Eubacteriales</taxon>
        <taxon>Oscillospiraceae</taxon>
        <taxon>Ruminococcoides</taxon>
    </lineage>
</organism>
<name>A0ABV1F5V0_9FIRM</name>
<dbReference type="RefSeq" id="WP_015522805.1">
    <property type="nucleotide sequence ID" value="NZ_JBBMEZ010000001.1"/>
</dbReference>
<keyword evidence="1" id="KW-0812">Transmembrane</keyword>
<evidence type="ECO:0000256" key="1">
    <source>
        <dbReference type="SAM" id="Phobius"/>
    </source>
</evidence>